<dbReference type="SUPFAM" id="SSF56281">
    <property type="entry name" value="Metallo-hydrolase/oxidoreductase"/>
    <property type="match status" value="1"/>
</dbReference>
<protein>
    <submittedName>
        <fullName evidence="2">MBL fold metallo-hydrolase</fullName>
    </submittedName>
</protein>
<dbReference type="Pfam" id="PF12706">
    <property type="entry name" value="Lactamase_B_2"/>
    <property type="match status" value="1"/>
</dbReference>
<name>A0ABP8Q5K3_9ACTN</name>
<dbReference type="InterPro" id="IPR036866">
    <property type="entry name" value="RibonucZ/Hydroxyglut_hydro"/>
</dbReference>
<dbReference type="EMBL" id="BAABHF010000023">
    <property type="protein sequence ID" value="GAA4497975.1"/>
    <property type="molecule type" value="Genomic_DNA"/>
</dbReference>
<comment type="caution">
    <text evidence="2">The sequence shown here is derived from an EMBL/GenBank/DDBJ whole genome shotgun (WGS) entry which is preliminary data.</text>
</comment>
<sequence length="251" mass="27067">MSTPLNVTRIGHACQLIEIGGTRVLTDPWFTQTATYYQGEPVASGVKELGRVDAVVVSHEHYDHCDLDALVAASFDLDVPLIGPGTVATIARDKGFRDIRAIEAWEATAVGDLTVTATPGRHGVHEVTFMIEAGGRAVFFGGDSLRVPELDTIPDRFGHVDLAILPTNGLCIRPMNLRQVVMDAEEAAGLTAVLKPTLAVPHHYAFHSGRLGDRMITKGDRDPRHYADAVARIAPEIEVRLVLPGTPVTVP</sequence>
<reference evidence="3" key="1">
    <citation type="journal article" date="2019" name="Int. J. Syst. Evol. Microbiol.">
        <title>The Global Catalogue of Microorganisms (GCM) 10K type strain sequencing project: providing services to taxonomists for standard genome sequencing and annotation.</title>
        <authorList>
            <consortium name="The Broad Institute Genomics Platform"/>
            <consortium name="The Broad Institute Genome Sequencing Center for Infectious Disease"/>
            <person name="Wu L."/>
            <person name="Ma J."/>
        </authorList>
    </citation>
    <scope>NUCLEOTIDE SEQUENCE [LARGE SCALE GENOMIC DNA]</scope>
    <source>
        <strain evidence="3">JCM 17933</strain>
    </source>
</reference>
<dbReference type="InterPro" id="IPR001279">
    <property type="entry name" value="Metallo-B-lactamas"/>
</dbReference>
<evidence type="ECO:0000313" key="2">
    <source>
        <dbReference type="EMBL" id="GAA4497975.1"/>
    </source>
</evidence>
<dbReference type="Proteomes" id="UP001500503">
    <property type="component" value="Unassembled WGS sequence"/>
</dbReference>
<proteinExistence type="predicted"/>
<dbReference type="Gene3D" id="3.60.15.10">
    <property type="entry name" value="Ribonuclease Z/Hydroxyacylglutathione hydrolase-like"/>
    <property type="match status" value="1"/>
</dbReference>
<dbReference type="InterPro" id="IPR050114">
    <property type="entry name" value="UPF0173_UPF0282_UlaG_hydrolase"/>
</dbReference>
<organism evidence="2 3">
    <name type="scientific">Actinoallomurus oryzae</name>
    <dbReference type="NCBI Taxonomy" id="502180"/>
    <lineage>
        <taxon>Bacteria</taxon>
        <taxon>Bacillati</taxon>
        <taxon>Actinomycetota</taxon>
        <taxon>Actinomycetes</taxon>
        <taxon>Streptosporangiales</taxon>
        <taxon>Thermomonosporaceae</taxon>
        <taxon>Actinoallomurus</taxon>
    </lineage>
</organism>
<accession>A0ABP8Q5K3</accession>
<feature type="domain" description="Metallo-beta-lactamase" evidence="1">
    <location>
        <begin position="11"/>
        <end position="203"/>
    </location>
</feature>
<gene>
    <name evidence="2" type="ORF">GCM10023191_042330</name>
</gene>
<keyword evidence="3" id="KW-1185">Reference proteome</keyword>
<evidence type="ECO:0000313" key="3">
    <source>
        <dbReference type="Proteomes" id="UP001500503"/>
    </source>
</evidence>
<dbReference type="RefSeq" id="WP_345466275.1">
    <property type="nucleotide sequence ID" value="NZ_BAABHF010000023.1"/>
</dbReference>
<dbReference type="SMART" id="SM00849">
    <property type="entry name" value="Lactamase_B"/>
    <property type="match status" value="1"/>
</dbReference>
<dbReference type="PANTHER" id="PTHR43546:SF3">
    <property type="entry name" value="UPF0173 METAL-DEPENDENT HYDROLASE MJ1163"/>
    <property type="match status" value="1"/>
</dbReference>
<evidence type="ECO:0000259" key="1">
    <source>
        <dbReference type="SMART" id="SM00849"/>
    </source>
</evidence>
<dbReference type="PANTHER" id="PTHR43546">
    <property type="entry name" value="UPF0173 METAL-DEPENDENT HYDROLASE MJ1163-RELATED"/>
    <property type="match status" value="1"/>
</dbReference>